<dbReference type="InterPro" id="IPR022484">
    <property type="entry name" value="PEP-CTERM/exosrtase_acylTfrase"/>
</dbReference>
<dbReference type="RefSeq" id="WP_090483276.1">
    <property type="nucleotide sequence ID" value="NZ_FOUO01000001.1"/>
</dbReference>
<gene>
    <name evidence="1" type="ORF">SAMN05421721_101134</name>
</gene>
<dbReference type="NCBIfam" id="TIGR03694">
    <property type="entry name" value="exosort_acyl"/>
    <property type="match status" value="1"/>
</dbReference>
<dbReference type="SUPFAM" id="SSF55729">
    <property type="entry name" value="Acyl-CoA N-acyltransferases (Nat)"/>
    <property type="match status" value="1"/>
</dbReference>
<dbReference type="EMBL" id="FOUO01000001">
    <property type="protein sequence ID" value="SFM25027.1"/>
    <property type="molecule type" value="Genomic_DNA"/>
</dbReference>
<dbReference type="Gene3D" id="3.40.630.30">
    <property type="match status" value="1"/>
</dbReference>
<keyword evidence="2" id="KW-1185">Reference proteome</keyword>
<reference evidence="1 2" key="1">
    <citation type="submission" date="2016-10" db="EMBL/GenBank/DDBJ databases">
        <authorList>
            <person name="de Groot N.N."/>
        </authorList>
    </citation>
    <scope>NUCLEOTIDE SEQUENCE [LARGE SCALE GENOMIC DNA]</scope>
    <source>
        <strain evidence="1 2">DSM 4180</strain>
    </source>
</reference>
<organism evidence="1 2">
    <name type="scientific">Ectothiorhodospira mobilis</name>
    <dbReference type="NCBI Taxonomy" id="195064"/>
    <lineage>
        <taxon>Bacteria</taxon>
        <taxon>Pseudomonadati</taxon>
        <taxon>Pseudomonadota</taxon>
        <taxon>Gammaproteobacteria</taxon>
        <taxon>Chromatiales</taxon>
        <taxon>Ectothiorhodospiraceae</taxon>
        <taxon>Ectothiorhodospira</taxon>
    </lineage>
</organism>
<dbReference type="STRING" id="195064.SAMN05421721_101134"/>
<evidence type="ECO:0000313" key="1">
    <source>
        <dbReference type="EMBL" id="SFM25027.1"/>
    </source>
</evidence>
<dbReference type="Pfam" id="PF13444">
    <property type="entry name" value="Acetyltransf_5"/>
    <property type="match status" value="1"/>
</dbReference>
<dbReference type="InterPro" id="IPR016181">
    <property type="entry name" value="Acyl_CoA_acyltransferase"/>
</dbReference>
<dbReference type="Proteomes" id="UP000199556">
    <property type="component" value="Unassembled WGS sequence"/>
</dbReference>
<evidence type="ECO:0000313" key="2">
    <source>
        <dbReference type="Proteomes" id="UP000199556"/>
    </source>
</evidence>
<accession>A0A1I4PBR8</accession>
<proteinExistence type="predicted"/>
<dbReference type="AlphaFoldDB" id="A0A1I4PBR8"/>
<dbReference type="OrthoDB" id="582214at2"/>
<sequence length="242" mass="28023">MSPPSLVHHFQEYFQVLPAQEPERLEQVFRIRYDVYCREFGYEREEDCPGGLERDDYDGHAVHCLIMHQPTMRAAGCIRVVIPPPGEPGFQLPLERFCGESLDHPERRPDHFPRDDIGEVSRLAVHTRFRRRKGESETPAGFPADYILTEDERRTFPLLGLALFCAGTSLMKQAGREQAFVMMERRLARMLQASGFPFVQVGRPMAYHGERAAYHVTVQQVLDSMRPDIRELHEFVHKSLMQ</sequence>
<protein>
    <submittedName>
        <fullName evidence="1">N-acyl amino acid synthase, PEP-CTERM/exosortase system-associated</fullName>
    </submittedName>
</protein>
<name>A0A1I4PBR8_ECTMO</name>